<evidence type="ECO:0000259" key="9">
    <source>
        <dbReference type="PROSITE" id="PS50979"/>
    </source>
</evidence>
<comment type="cofactor">
    <cofactor evidence="1">
        <name>biotin</name>
        <dbReference type="ChEBI" id="CHEBI:57586"/>
    </cofactor>
</comment>
<reference evidence="10" key="1">
    <citation type="submission" date="2020-12" db="EMBL/GenBank/DDBJ databases">
        <title>Metabolic potential, ecology and presence of endohyphal bacteria is reflected in genomic diversity of Mucoromycotina.</title>
        <authorList>
            <person name="Muszewska A."/>
            <person name="Okrasinska A."/>
            <person name="Steczkiewicz K."/>
            <person name="Drgas O."/>
            <person name="Orlowska M."/>
            <person name="Perlinska-Lenart U."/>
            <person name="Aleksandrzak-Piekarczyk T."/>
            <person name="Szatraj K."/>
            <person name="Zielenkiewicz U."/>
            <person name="Pilsyk S."/>
            <person name="Malc E."/>
            <person name="Mieczkowski P."/>
            <person name="Kruszewska J.S."/>
            <person name="Biernat P."/>
            <person name="Pawlowska J."/>
        </authorList>
    </citation>
    <scope>NUCLEOTIDE SEQUENCE</scope>
    <source>
        <strain evidence="10">WA0000067209</strain>
    </source>
</reference>
<dbReference type="SUPFAM" id="SSF51230">
    <property type="entry name" value="Single hybrid motif"/>
    <property type="match status" value="1"/>
</dbReference>
<dbReference type="InterPro" id="IPR050856">
    <property type="entry name" value="Biotin_carboxylase_complex"/>
</dbReference>
<dbReference type="InterPro" id="IPR005479">
    <property type="entry name" value="CPAse_ATP-bd"/>
</dbReference>
<evidence type="ECO:0000256" key="4">
    <source>
        <dbReference type="ARBA" id="ARBA00022840"/>
    </source>
</evidence>
<dbReference type="AlphaFoldDB" id="A0A8H7PFU7"/>
<dbReference type="PROSITE" id="PS50968">
    <property type="entry name" value="BIOTINYL_LIPOYL"/>
    <property type="match status" value="1"/>
</dbReference>
<feature type="domain" description="Biotin carboxylation" evidence="9">
    <location>
        <begin position="17"/>
        <end position="471"/>
    </location>
</feature>
<dbReference type="PROSITE" id="PS50979">
    <property type="entry name" value="BC"/>
    <property type="match status" value="1"/>
</dbReference>
<dbReference type="Proteomes" id="UP000654370">
    <property type="component" value="Unassembled WGS sequence"/>
</dbReference>
<dbReference type="CDD" id="cd06850">
    <property type="entry name" value="biotinyl_domain"/>
    <property type="match status" value="1"/>
</dbReference>
<dbReference type="OrthoDB" id="196847at2759"/>
<dbReference type="Pfam" id="PF00364">
    <property type="entry name" value="Biotin_lipoyl"/>
    <property type="match status" value="1"/>
</dbReference>
<dbReference type="EMBL" id="JAEPQZ010000015">
    <property type="protein sequence ID" value="KAG2173177.1"/>
    <property type="molecule type" value="Genomic_DNA"/>
</dbReference>
<evidence type="ECO:0000256" key="6">
    <source>
        <dbReference type="PROSITE-ProRule" id="PRU00409"/>
    </source>
</evidence>
<dbReference type="InterPro" id="IPR005482">
    <property type="entry name" value="Biotin_COase_C"/>
</dbReference>
<evidence type="ECO:0000313" key="11">
    <source>
        <dbReference type="Proteomes" id="UP000654370"/>
    </source>
</evidence>
<evidence type="ECO:0000256" key="3">
    <source>
        <dbReference type="ARBA" id="ARBA00022741"/>
    </source>
</evidence>
<evidence type="ECO:0000256" key="1">
    <source>
        <dbReference type="ARBA" id="ARBA00001953"/>
    </source>
</evidence>
<feature type="domain" description="Lipoyl-binding" evidence="7">
    <location>
        <begin position="643"/>
        <end position="720"/>
    </location>
</feature>
<dbReference type="InterPro" id="IPR005481">
    <property type="entry name" value="BC-like_N"/>
</dbReference>
<dbReference type="PROSITE" id="PS00866">
    <property type="entry name" value="CPSASE_1"/>
    <property type="match status" value="1"/>
</dbReference>
<accession>A0A8H7PFU7</accession>
<dbReference type="InterPro" id="IPR011053">
    <property type="entry name" value="Single_hybrid_motif"/>
</dbReference>
<dbReference type="FunFam" id="3.40.50.20:FF:000010">
    <property type="entry name" value="Propionyl-CoA carboxylase subunit alpha"/>
    <property type="match status" value="1"/>
</dbReference>
<comment type="caution">
    <text evidence="10">The sequence shown here is derived from an EMBL/GenBank/DDBJ whole genome shotgun (WGS) entry which is preliminary data.</text>
</comment>
<dbReference type="Pfam" id="PF02786">
    <property type="entry name" value="CPSase_L_D2"/>
    <property type="match status" value="1"/>
</dbReference>
<feature type="domain" description="ATP-grasp" evidence="8">
    <location>
        <begin position="136"/>
        <end position="336"/>
    </location>
</feature>
<dbReference type="InterPro" id="IPR011054">
    <property type="entry name" value="Rudment_hybrid_motif"/>
</dbReference>
<dbReference type="SUPFAM" id="SSF56059">
    <property type="entry name" value="Glutathione synthetase ATP-binding domain-like"/>
    <property type="match status" value="1"/>
</dbReference>
<dbReference type="SMART" id="SM00878">
    <property type="entry name" value="Biotin_carb_C"/>
    <property type="match status" value="1"/>
</dbReference>
<dbReference type="InterPro" id="IPR011761">
    <property type="entry name" value="ATP-grasp"/>
</dbReference>
<keyword evidence="2" id="KW-0436">Ligase</keyword>
<dbReference type="PROSITE" id="PS00867">
    <property type="entry name" value="CPSASE_2"/>
    <property type="match status" value="1"/>
</dbReference>
<sequence>TTVDSVHAITLSFAMTAITKVLIANRGEIACRVITTCHRMGIATVAVFSDSDANGRFVKMADQACHLGGSLASESYLRGDKIIEVAKLTGANAIHPGYGFLSENAEFAEKVTQAGIIFIGPTPESIRILGDKISAKRYLAEHAPKVPVIPGYNGDDQSVETLKKAALGIEFPVLLKASAGGGGKGMRTVYKAENLQSEIEAAKGESLRAFGSEQLLIEKYFTSVRHVEVQIFGDQYGNIYHINERDCSIQRRHQKIVEETPCPQMTEELRYSMTAAALEIGRKLAYVGAGTVEFILDAKTNKFYFLEVNTRLQVEHGITEAISGLDLVELQILVAQGENLRKVPGINQLQFQGHAIECRICAEDPGNDFAPVTGKILKWRQIDHARQLPGVRYDTGFEDGSEITIYYDSMIAKLIVHAPTRKQAITTMALVLSQTVILGIVTNQKFLLNIMKNQRFQSGVYDTGFIGLEIDNLVPALTNVEEDRLALVGFMFDWAMRNAQRSALRNIPGGWRNNSRTKFPQKLIVEDQDVLELEYEHQLQGSNQHKFVFGVSRGEEKQESNREAILQSVSLDQGQLQAPGQHMVTGVLTCTIGKVLRACQHGLREQFFVADSPSGINDRTMYVHTASYGSQVKVVKQDRLKSANQEDDSDNVSPYTSPMPCRILKVLAPTGTKVKKNDPILTVESMKTEVKLLSRHDGLVTIKVEEGQMVDARVVLCLVE</sequence>
<gene>
    <name evidence="10" type="ORF">INT43_004551</name>
</gene>
<name>A0A8H7PFU7_MORIS</name>
<dbReference type="InterPro" id="IPR000089">
    <property type="entry name" value="Biotin_lipoyl"/>
</dbReference>
<dbReference type="PROSITE" id="PS50975">
    <property type="entry name" value="ATP_GRASP"/>
    <property type="match status" value="1"/>
</dbReference>
<dbReference type="PANTHER" id="PTHR18866:SF127">
    <property type="match status" value="1"/>
</dbReference>
<keyword evidence="4 6" id="KW-0067">ATP-binding</keyword>
<evidence type="ECO:0000313" key="10">
    <source>
        <dbReference type="EMBL" id="KAG2173177.1"/>
    </source>
</evidence>
<dbReference type="InterPro" id="IPR016185">
    <property type="entry name" value="PreATP-grasp_dom_sf"/>
</dbReference>
<dbReference type="Gene3D" id="2.40.50.100">
    <property type="match status" value="1"/>
</dbReference>
<dbReference type="Pfam" id="PF02785">
    <property type="entry name" value="Biotin_carb_C"/>
    <property type="match status" value="1"/>
</dbReference>
<evidence type="ECO:0000259" key="8">
    <source>
        <dbReference type="PROSITE" id="PS50975"/>
    </source>
</evidence>
<organism evidence="10 11">
    <name type="scientific">Mortierella isabellina</name>
    <name type="common">Filamentous fungus</name>
    <name type="synonym">Umbelopsis isabellina</name>
    <dbReference type="NCBI Taxonomy" id="91625"/>
    <lineage>
        <taxon>Eukaryota</taxon>
        <taxon>Fungi</taxon>
        <taxon>Fungi incertae sedis</taxon>
        <taxon>Mucoromycota</taxon>
        <taxon>Mucoromycotina</taxon>
        <taxon>Umbelopsidomycetes</taxon>
        <taxon>Umbelopsidales</taxon>
        <taxon>Umbelopsidaceae</taxon>
        <taxon>Umbelopsis</taxon>
    </lineage>
</organism>
<dbReference type="SUPFAM" id="SSF52440">
    <property type="entry name" value="PreATP-grasp domain"/>
    <property type="match status" value="1"/>
</dbReference>
<keyword evidence="11" id="KW-1185">Reference proteome</keyword>
<evidence type="ECO:0000256" key="5">
    <source>
        <dbReference type="ARBA" id="ARBA00023267"/>
    </source>
</evidence>
<keyword evidence="3 6" id="KW-0547">Nucleotide-binding</keyword>
<dbReference type="Pfam" id="PF00289">
    <property type="entry name" value="Biotin_carb_N"/>
    <property type="match status" value="1"/>
</dbReference>
<dbReference type="GO" id="GO:0046872">
    <property type="term" value="F:metal ion binding"/>
    <property type="evidence" value="ECO:0007669"/>
    <property type="project" value="InterPro"/>
</dbReference>
<dbReference type="Gene3D" id="3.30.470.20">
    <property type="entry name" value="ATP-grasp fold, B domain"/>
    <property type="match status" value="1"/>
</dbReference>
<dbReference type="PANTHER" id="PTHR18866">
    <property type="entry name" value="CARBOXYLASE:PYRUVATE/ACETYL-COA/PROPIONYL-COA CARBOXYLASE"/>
    <property type="match status" value="1"/>
</dbReference>
<proteinExistence type="predicted"/>
<dbReference type="SUPFAM" id="SSF51246">
    <property type="entry name" value="Rudiment single hybrid motif"/>
    <property type="match status" value="1"/>
</dbReference>
<dbReference type="InterPro" id="IPR011764">
    <property type="entry name" value="Biotin_carboxylation_dom"/>
</dbReference>
<dbReference type="GO" id="GO:0005524">
    <property type="term" value="F:ATP binding"/>
    <property type="evidence" value="ECO:0007669"/>
    <property type="project" value="UniProtKB-UniRule"/>
</dbReference>
<dbReference type="GO" id="GO:0016874">
    <property type="term" value="F:ligase activity"/>
    <property type="evidence" value="ECO:0007669"/>
    <property type="project" value="UniProtKB-KW"/>
</dbReference>
<evidence type="ECO:0000259" key="7">
    <source>
        <dbReference type="PROSITE" id="PS50968"/>
    </source>
</evidence>
<keyword evidence="5" id="KW-0092">Biotin</keyword>
<feature type="non-terminal residue" evidence="10">
    <location>
        <position position="1"/>
    </location>
</feature>
<evidence type="ECO:0000256" key="2">
    <source>
        <dbReference type="ARBA" id="ARBA00022598"/>
    </source>
</evidence>
<protein>
    <submittedName>
        <fullName evidence="10">Uncharacterized protein</fullName>
    </submittedName>
</protein>